<dbReference type="InterPro" id="IPR013087">
    <property type="entry name" value="Znf_C2H2_type"/>
</dbReference>
<proteinExistence type="predicted"/>
<dbReference type="InterPro" id="IPR006561">
    <property type="entry name" value="DZF_dom"/>
</dbReference>
<dbReference type="PANTHER" id="PTHR45762:SF2">
    <property type="entry name" value="ZINC FINGER RNA-BINDING PROTEIN 2"/>
    <property type="match status" value="1"/>
</dbReference>
<sequence length="1085" mass="120017">MRVRGGGGGGGRVTCRAPLSLIFPPPPGPARLCEDAKMATSNYYGFAPGAGPQYSTQPATAYSHSSTATNYSVQPSPGVSQAVTPSYVPTTPVPRQISSVGFGGYQAHTGQDYSYNPRQQEPTSQPSTALNYQDSYCYGRSTPISSYENKPYYQLTASQAQHTATDSYYQSGTKGGYSQSSSGYSQTQPQRQMTTIKPVQTVSTTSSSYNYPAVTTVQPNVPGSSIPSYTPSSSYSSNLASYTGSSYSSYDASVYSGADTYYPTPQQLQPPLQALPQPQLITPQQQHPQPPPQPLQPPPLPKPPGPSPWANMGCGTSTSSVSSFPKKSTFQNKQLKPKGPLKQPQLYYCDICKISCAGPQTYREHLEGQKHKKKESAQKLGNQSNIGLRGAQTQLHCELCDVSCTGADAYAAHIRGSKHQKVIKLHTKLGKPIPSVEPVLVNSVPTNIVNKLAPHVTTTATTSVTPAKAANVAITNSTSYPRRPVLTKKPFTSKITYVGTNKPQAAGNRLEEGIVVQSKSELPSEQSTRDNSGDASVGLFDVQPVGHDYVEEVHNDEGKMIRFHCKLCECSFNDPNAKDMHLKGRRHRLQYKASDNMAENIMLRSMGASTKPCFTPLVTRKAQENCPLSRAQKKVNPDLPVEIKPSNRARKHHEEKIKKQKQKDMLKRWQEEQQRRHKEMRLYEEEIYWRRVGKEHLYWEEHQRRIVTDWTPPPLMGRPGVPVPSLLGSRRPNTSDDRHIMSKHSTIYPTEAELQAIQKVVSHSERALKLVSDILAEEKSEQDEEGGEKRKIDSSSRILKGVMRVGILAKGLLLRGDRNVHLILLSAEKPTQSLLQKITEQLSKQLLTVTEDKYEVSSDTEEANIVIASCKEPKMQVTISVTSPLMREDTSTDKEESQPDPIGVLSQQKCLESLAALRHAKWFQARANGLQSCVIVIRVLRDLCQRVPTWGALPDWAMELLVEKALSSASGPLRPGDAMRRVLECVATGTLLIDGPGLQDPCEKDQIDVLDVMTNQEREDVTASAQHALRMLAFRQIHKVLGMDPLPPPKNRVGSHSKKRQRDVSEAVEGETERKKERKENEDDD</sequence>
<dbReference type="AlphaFoldDB" id="G3VQF0"/>
<feature type="compositionally biased region" description="Low complexity" evidence="1">
    <location>
        <begin position="167"/>
        <end position="188"/>
    </location>
</feature>
<dbReference type="FunFam" id="3.30.160.60:FF:002080">
    <property type="entry name" value="Zinc finger RNA-binding protein"/>
    <property type="match status" value="1"/>
</dbReference>
<reference evidence="3" key="3">
    <citation type="submission" date="2025-09" db="UniProtKB">
        <authorList>
            <consortium name="Ensembl"/>
        </authorList>
    </citation>
    <scope>IDENTIFICATION</scope>
</reference>
<dbReference type="Ensembl" id="ENSSHAT00000005459.2">
    <property type="protein sequence ID" value="ENSSHAP00000005405.2"/>
    <property type="gene ID" value="ENSSHAG00000004724.2"/>
</dbReference>
<feature type="region of interest" description="Disordered" evidence="1">
    <location>
        <begin position="717"/>
        <end position="739"/>
    </location>
</feature>
<dbReference type="Gene3D" id="3.30.460.10">
    <property type="entry name" value="Beta Polymerase, domain 2"/>
    <property type="match status" value="1"/>
</dbReference>
<feature type="domain" description="DZF" evidence="2">
    <location>
        <begin position="718"/>
        <end position="1085"/>
    </location>
</feature>
<dbReference type="GO" id="GO:0008270">
    <property type="term" value="F:zinc ion binding"/>
    <property type="evidence" value="ECO:0007669"/>
    <property type="project" value="InterPro"/>
</dbReference>
<dbReference type="Pfam" id="PF07528">
    <property type="entry name" value="DZF_N"/>
    <property type="match status" value="1"/>
</dbReference>
<feature type="compositionally biased region" description="Basic and acidic residues" evidence="1">
    <location>
        <begin position="1071"/>
        <end position="1085"/>
    </location>
</feature>
<reference evidence="3" key="2">
    <citation type="submission" date="2025-08" db="UniProtKB">
        <authorList>
            <consortium name="Ensembl"/>
        </authorList>
    </citation>
    <scope>IDENTIFICATION</scope>
</reference>
<dbReference type="InParanoid" id="G3VQF0"/>
<dbReference type="Gene3D" id="3.30.160.60">
    <property type="entry name" value="Classic Zinc Finger"/>
    <property type="match status" value="3"/>
</dbReference>
<feature type="compositionally biased region" description="Low complexity" evidence="1">
    <location>
        <begin position="224"/>
        <end position="237"/>
    </location>
</feature>
<dbReference type="GeneTree" id="ENSGT00940000162148"/>
<dbReference type="SMART" id="SM00355">
    <property type="entry name" value="ZnF_C2H2"/>
    <property type="match status" value="3"/>
</dbReference>
<dbReference type="PANTHER" id="PTHR45762">
    <property type="entry name" value="ZINC FINGER RNA-BINDING PROTEIN"/>
    <property type="match status" value="1"/>
</dbReference>
<dbReference type="Gene3D" id="1.10.1410.40">
    <property type="match status" value="1"/>
</dbReference>
<dbReference type="GO" id="GO:0071011">
    <property type="term" value="C:precatalytic spliceosome"/>
    <property type="evidence" value="ECO:0007669"/>
    <property type="project" value="TreeGrafter"/>
</dbReference>
<feature type="compositionally biased region" description="Polar residues" evidence="1">
    <location>
        <begin position="189"/>
        <end position="223"/>
    </location>
</feature>
<dbReference type="FunFam" id="3.30.160.60:FF:000210">
    <property type="entry name" value="Zinc finger RNA-binding protein 2"/>
    <property type="match status" value="1"/>
</dbReference>
<accession>G3VQF0</accession>
<feature type="region of interest" description="Disordered" evidence="1">
    <location>
        <begin position="108"/>
        <end position="131"/>
    </location>
</feature>
<feature type="region of interest" description="Disordered" evidence="1">
    <location>
        <begin position="67"/>
        <end position="87"/>
    </location>
</feature>
<dbReference type="SMART" id="SM00451">
    <property type="entry name" value="ZnF_U1"/>
    <property type="match status" value="3"/>
</dbReference>
<feature type="compositionally biased region" description="Pro residues" evidence="1">
    <location>
        <begin position="288"/>
        <end position="307"/>
    </location>
</feature>
<evidence type="ECO:0000313" key="3">
    <source>
        <dbReference type="Ensembl" id="ENSSHAP00000005405.2"/>
    </source>
</evidence>
<feature type="region of interest" description="Disordered" evidence="1">
    <location>
        <begin position="166"/>
        <end position="237"/>
    </location>
</feature>
<gene>
    <name evidence="3" type="primary">ZFR2</name>
</gene>
<dbReference type="FunFam" id="1.10.1410.40:FF:000001">
    <property type="entry name" value="interleukin enhancer-binding factor 3 isoform X1"/>
    <property type="match status" value="1"/>
</dbReference>
<dbReference type="InterPro" id="IPR043519">
    <property type="entry name" value="NT_sf"/>
</dbReference>
<evidence type="ECO:0000256" key="1">
    <source>
        <dbReference type="SAM" id="MobiDB-lite"/>
    </source>
</evidence>
<protein>
    <recommendedName>
        <fullName evidence="2">DZF domain-containing protein</fullName>
    </recommendedName>
</protein>
<dbReference type="Proteomes" id="UP000007648">
    <property type="component" value="Unassembled WGS sequence"/>
</dbReference>
<dbReference type="InterPro" id="IPR049401">
    <property type="entry name" value="DZF_dom_N"/>
</dbReference>
<dbReference type="InterPro" id="IPR036236">
    <property type="entry name" value="Znf_C2H2_sf"/>
</dbReference>
<dbReference type="PROSITE" id="PS00028">
    <property type="entry name" value="ZINC_FINGER_C2H2_1"/>
    <property type="match status" value="1"/>
</dbReference>
<dbReference type="SUPFAM" id="SSF57667">
    <property type="entry name" value="beta-beta-alpha zinc fingers"/>
    <property type="match status" value="3"/>
</dbReference>
<feature type="compositionally biased region" description="Low complexity" evidence="1">
    <location>
        <begin position="316"/>
        <end position="341"/>
    </location>
</feature>
<feature type="region of interest" description="Disordered" evidence="1">
    <location>
        <begin position="282"/>
        <end position="341"/>
    </location>
</feature>
<evidence type="ECO:0000259" key="2">
    <source>
        <dbReference type="PROSITE" id="PS51703"/>
    </source>
</evidence>
<dbReference type="InterPro" id="IPR049402">
    <property type="entry name" value="DZF_dom_C"/>
</dbReference>
<dbReference type="Pfam" id="PF12874">
    <property type="entry name" value="zf-met"/>
    <property type="match status" value="3"/>
</dbReference>
<dbReference type="GO" id="GO:0003725">
    <property type="term" value="F:double-stranded RNA binding"/>
    <property type="evidence" value="ECO:0007669"/>
    <property type="project" value="TreeGrafter"/>
</dbReference>
<organism evidence="3 4">
    <name type="scientific">Sarcophilus harrisii</name>
    <name type="common">Tasmanian devil</name>
    <name type="synonym">Sarcophilus laniarius</name>
    <dbReference type="NCBI Taxonomy" id="9305"/>
    <lineage>
        <taxon>Eukaryota</taxon>
        <taxon>Metazoa</taxon>
        <taxon>Chordata</taxon>
        <taxon>Craniata</taxon>
        <taxon>Vertebrata</taxon>
        <taxon>Euteleostomi</taxon>
        <taxon>Mammalia</taxon>
        <taxon>Metatheria</taxon>
        <taxon>Dasyuromorphia</taxon>
        <taxon>Dasyuridae</taxon>
        <taxon>Sarcophilus</taxon>
    </lineage>
</organism>
<feature type="region of interest" description="Disordered" evidence="1">
    <location>
        <begin position="1043"/>
        <end position="1085"/>
    </location>
</feature>
<feature type="region of interest" description="Disordered" evidence="1">
    <location>
        <begin position="648"/>
        <end position="670"/>
    </location>
</feature>
<dbReference type="GO" id="GO:0003727">
    <property type="term" value="F:single-stranded RNA binding"/>
    <property type="evidence" value="ECO:0007669"/>
    <property type="project" value="TreeGrafter"/>
</dbReference>
<dbReference type="Pfam" id="PF20965">
    <property type="entry name" value="DZF_C"/>
    <property type="match status" value="1"/>
</dbReference>
<dbReference type="PROSITE" id="PS51703">
    <property type="entry name" value="DZF"/>
    <property type="match status" value="1"/>
</dbReference>
<dbReference type="InterPro" id="IPR003604">
    <property type="entry name" value="Matrin/U1-like-C_Znf_C2H2"/>
</dbReference>
<name>G3VQF0_SARHA</name>
<feature type="compositionally biased region" description="Polar residues" evidence="1">
    <location>
        <begin position="67"/>
        <end position="82"/>
    </location>
</feature>
<keyword evidence="4" id="KW-1185">Reference proteome</keyword>
<dbReference type="FunCoup" id="G3VQF0">
    <property type="interactions" value="43"/>
</dbReference>
<dbReference type="SMART" id="SM00572">
    <property type="entry name" value="DZF"/>
    <property type="match status" value="1"/>
</dbReference>
<dbReference type="FunFam" id="3.30.460.10:FF:000010">
    <property type="entry name" value="Zinc finger RNA-binding protein 2"/>
    <property type="match status" value="1"/>
</dbReference>
<feature type="compositionally biased region" description="Basic and acidic residues" evidence="1">
    <location>
        <begin position="652"/>
        <end position="670"/>
    </location>
</feature>
<evidence type="ECO:0000313" key="4">
    <source>
        <dbReference type="Proteomes" id="UP000007648"/>
    </source>
</evidence>
<reference evidence="3 4" key="1">
    <citation type="journal article" date="2011" name="Proc. Natl. Acad. Sci. U.S.A.">
        <title>Genetic diversity and population structure of the endangered marsupial Sarcophilus harrisii (Tasmanian devil).</title>
        <authorList>
            <person name="Miller W."/>
            <person name="Hayes V.M."/>
            <person name="Ratan A."/>
            <person name="Petersen D.C."/>
            <person name="Wittekindt N.E."/>
            <person name="Miller J."/>
            <person name="Walenz B."/>
            <person name="Knight J."/>
            <person name="Qi J."/>
            <person name="Zhao F."/>
            <person name="Wang Q."/>
            <person name="Bedoya-Reina O.C."/>
            <person name="Katiyar N."/>
            <person name="Tomsho L.P."/>
            <person name="Kasson L.M."/>
            <person name="Hardie R.A."/>
            <person name="Woodbridge P."/>
            <person name="Tindall E.A."/>
            <person name="Bertelsen M.F."/>
            <person name="Dixon D."/>
            <person name="Pyecroft S."/>
            <person name="Helgen K.M."/>
            <person name="Lesk A.M."/>
            <person name="Pringle T.H."/>
            <person name="Patterson N."/>
            <person name="Zhang Y."/>
            <person name="Kreiss A."/>
            <person name="Woods G.M."/>
            <person name="Jones M.E."/>
            <person name="Schuster S.C."/>
        </authorList>
    </citation>
    <scope>NUCLEOTIDE SEQUENCE [LARGE SCALE GENOMIC DNA]</scope>
</reference>
<dbReference type="HOGENOM" id="CLU_012026_0_0_1"/>